<name>A0A2H3BG93_9AGAR</name>
<reference evidence="2" key="1">
    <citation type="journal article" date="2017" name="Nat. Ecol. Evol.">
        <title>Genome expansion and lineage-specific genetic innovations in the forest pathogenic fungi Armillaria.</title>
        <authorList>
            <person name="Sipos G."/>
            <person name="Prasanna A.N."/>
            <person name="Walter M.C."/>
            <person name="O'Connor E."/>
            <person name="Balint B."/>
            <person name="Krizsan K."/>
            <person name="Kiss B."/>
            <person name="Hess J."/>
            <person name="Varga T."/>
            <person name="Slot J."/>
            <person name="Riley R."/>
            <person name="Boka B."/>
            <person name="Rigling D."/>
            <person name="Barry K."/>
            <person name="Lee J."/>
            <person name="Mihaltcheva S."/>
            <person name="LaButti K."/>
            <person name="Lipzen A."/>
            <person name="Waldron R."/>
            <person name="Moloney N.M."/>
            <person name="Sperisen C."/>
            <person name="Kredics L."/>
            <person name="Vagvoelgyi C."/>
            <person name="Patrignani A."/>
            <person name="Fitzpatrick D."/>
            <person name="Nagy I."/>
            <person name="Doyle S."/>
            <person name="Anderson J.B."/>
            <person name="Grigoriev I.V."/>
            <person name="Gueldener U."/>
            <person name="Muensterkoetter M."/>
            <person name="Nagy L.G."/>
        </authorList>
    </citation>
    <scope>NUCLEOTIDE SEQUENCE [LARGE SCALE GENOMIC DNA]</scope>
    <source>
        <strain evidence="2">28-4</strain>
    </source>
</reference>
<dbReference type="AlphaFoldDB" id="A0A2H3BG93"/>
<evidence type="ECO:0000313" key="2">
    <source>
        <dbReference type="Proteomes" id="UP000218334"/>
    </source>
</evidence>
<evidence type="ECO:0000313" key="1">
    <source>
        <dbReference type="EMBL" id="PBK62066.1"/>
    </source>
</evidence>
<dbReference type="EMBL" id="KZ293470">
    <property type="protein sequence ID" value="PBK62066.1"/>
    <property type="molecule type" value="Genomic_DNA"/>
</dbReference>
<organism evidence="1 2">
    <name type="scientific">Armillaria solidipes</name>
    <dbReference type="NCBI Taxonomy" id="1076256"/>
    <lineage>
        <taxon>Eukaryota</taxon>
        <taxon>Fungi</taxon>
        <taxon>Dikarya</taxon>
        <taxon>Basidiomycota</taxon>
        <taxon>Agaricomycotina</taxon>
        <taxon>Agaricomycetes</taxon>
        <taxon>Agaricomycetidae</taxon>
        <taxon>Agaricales</taxon>
        <taxon>Marasmiineae</taxon>
        <taxon>Physalacriaceae</taxon>
        <taxon>Armillaria</taxon>
    </lineage>
</organism>
<dbReference type="Proteomes" id="UP000218334">
    <property type="component" value="Unassembled WGS sequence"/>
</dbReference>
<proteinExistence type="predicted"/>
<gene>
    <name evidence="1" type="ORF">ARMSODRAFT_614580</name>
</gene>
<protein>
    <submittedName>
        <fullName evidence="1">Uncharacterized protein</fullName>
    </submittedName>
</protein>
<accession>A0A2H3BG93</accession>
<keyword evidence="2" id="KW-1185">Reference proteome</keyword>
<sequence length="165" mass="18730">MKNALTYTSFHTPITLLSKKTRLLVPPHKRNLLFNTSCRSIQLPSSRTGTCEFLRSYNGKLLASDYHQTLVLVWYPVANASLDRAAPLLSPNRGGGTNKCRMFFHPSEPDASSHRNSLVTSGNRTSTYGVRTLPVHPLQKSRAKTRHILLWYGIIPWTINDRQFH</sequence>